<gene>
    <name evidence="1" type="ORF">MRATA1EN3_LOCUS18960</name>
</gene>
<evidence type="ECO:0000313" key="1">
    <source>
        <dbReference type="EMBL" id="CAI9707747.1"/>
    </source>
</evidence>
<evidence type="ECO:0000313" key="2">
    <source>
        <dbReference type="Proteomes" id="UP001162501"/>
    </source>
</evidence>
<proteinExistence type="predicted"/>
<dbReference type="Proteomes" id="UP001162501">
    <property type="component" value="Chromosome 31"/>
</dbReference>
<reference evidence="1" key="1">
    <citation type="submission" date="2023-05" db="EMBL/GenBank/DDBJ databases">
        <authorList>
            <consortium name="ELIXIR-Norway"/>
        </authorList>
    </citation>
    <scope>NUCLEOTIDE SEQUENCE</scope>
</reference>
<accession>A0ACB0F3T0</accession>
<name>A0ACB0F3T0_RANTA</name>
<organism evidence="1 2">
    <name type="scientific">Rangifer tarandus platyrhynchus</name>
    <name type="common">Svalbard reindeer</name>
    <dbReference type="NCBI Taxonomy" id="3082113"/>
    <lineage>
        <taxon>Eukaryota</taxon>
        <taxon>Metazoa</taxon>
        <taxon>Chordata</taxon>
        <taxon>Craniata</taxon>
        <taxon>Vertebrata</taxon>
        <taxon>Euteleostomi</taxon>
        <taxon>Mammalia</taxon>
        <taxon>Eutheria</taxon>
        <taxon>Laurasiatheria</taxon>
        <taxon>Artiodactyla</taxon>
        <taxon>Ruminantia</taxon>
        <taxon>Pecora</taxon>
        <taxon>Cervidae</taxon>
        <taxon>Odocoileinae</taxon>
        <taxon>Rangifer</taxon>
    </lineage>
</organism>
<dbReference type="EMBL" id="OX596115">
    <property type="protein sequence ID" value="CAI9707747.1"/>
    <property type="molecule type" value="Genomic_DNA"/>
</dbReference>
<sequence>MAPPGERRAAPGRGGFGAARKSGRIRSLDGAPCLQPPSPAPRRLRGRPPGAGTGKGRRAGKPPPFITAVSAPSSLWSPLHHCGVPPRHFGVPPPRFITAVSSPSMFVTSVSPPFISSAPLHVHHCGVPPFITSVPPPCS</sequence>
<protein>
    <submittedName>
        <fullName evidence="1">Uncharacterized protein</fullName>
    </submittedName>
</protein>